<keyword evidence="3" id="KW-1185">Reference proteome</keyword>
<evidence type="ECO:0000256" key="1">
    <source>
        <dbReference type="SAM" id="MobiDB-lite"/>
    </source>
</evidence>
<keyword evidence="2" id="KW-0472">Membrane</keyword>
<feature type="unsure residue" description="D or N" evidence="4">
    <location>
        <position position="31"/>
    </location>
</feature>
<dbReference type="OrthoDB" id="10413275at2759"/>
<keyword evidence="2" id="KW-0812">Transmembrane</keyword>
<evidence type="ECO:0000313" key="3">
    <source>
        <dbReference type="Proteomes" id="UP000515163"/>
    </source>
</evidence>
<dbReference type="RefSeq" id="XP_031554614.1">
    <property type="nucleotide sequence ID" value="XM_031698754.1"/>
</dbReference>
<dbReference type="AlphaFoldDB" id="A0A6P8HDW7"/>
<keyword evidence="2" id="KW-1133">Transmembrane helix</keyword>
<evidence type="ECO:0000313" key="4">
    <source>
        <dbReference type="RefSeq" id="XP_031554614.1"/>
    </source>
</evidence>
<feature type="transmembrane region" description="Helical" evidence="2">
    <location>
        <begin position="238"/>
        <end position="261"/>
    </location>
</feature>
<sequence length="267" mass="29621">MDGRRYSVCQCACDKTDSTHNFYKSTFGFYDGNWRCEKNSALRRRSGCQLSLDQKGINDPILTVPTTITDGNHLISNVTMKKHISIPEEATCSLKDGNSMYLTCSGMWKELTTALVTKRFNLHLIHNWKDINVGVEVDYTEDSSYPLPSGRIIKLAVTCSDRPWEPSQCILLKIQGRLQCSVSPLLSTSPPAQPPVPIRPTSVPSMTSQSPTTSSYRKPEGNISAPKKDSSITITNGLIIGLTLGGVALLATLIILIFFIIRLRKRR</sequence>
<protein>
    <submittedName>
        <fullName evidence="4">Uncharacterized protein LOC116291582 isoform X1</fullName>
    </submittedName>
</protein>
<gene>
    <name evidence="4" type="primary">LOC116291582</name>
</gene>
<proteinExistence type="predicted"/>
<evidence type="ECO:0000256" key="2">
    <source>
        <dbReference type="SAM" id="Phobius"/>
    </source>
</evidence>
<accession>A0A6P8HDW7</accession>
<dbReference type="Proteomes" id="UP000515163">
    <property type="component" value="Unplaced"/>
</dbReference>
<organism evidence="3 4">
    <name type="scientific">Actinia tenebrosa</name>
    <name type="common">Australian red waratah sea anemone</name>
    <dbReference type="NCBI Taxonomy" id="6105"/>
    <lineage>
        <taxon>Eukaryota</taxon>
        <taxon>Metazoa</taxon>
        <taxon>Cnidaria</taxon>
        <taxon>Anthozoa</taxon>
        <taxon>Hexacorallia</taxon>
        <taxon>Actiniaria</taxon>
        <taxon>Actiniidae</taxon>
        <taxon>Actinia</taxon>
    </lineage>
</organism>
<name>A0A6P8HDW7_ACTTE</name>
<feature type="compositionally biased region" description="Low complexity" evidence="1">
    <location>
        <begin position="200"/>
        <end position="215"/>
    </location>
</feature>
<dbReference type="InParanoid" id="A0A6P8HDW7"/>
<feature type="region of interest" description="Disordered" evidence="1">
    <location>
        <begin position="187"/>
        <end position="227"/>
    </location>
</feature>
<dbReference type="KEGG" id="aten:116291582"/>
<reference evidence="4" key="1">
    <citation type="submission" date="2025-08" db="UniProtKB">
        <authorList>
            <consortium name="RefSeq"/>
        </authorList>
    </citation>
    <scope>IDENTIFICATION</scope>
    <source>
        <tissue evidence="4">Tentacle</tissue>
    </source>
</reference>